<dbReference type="InterPro" id="IPR050529">
    <property type="entry name" value="CYP450_sterol_14alpha_dmase"/>
</dbReference>
<sequence length="609" mass="68981">MTVVQGIQSSLSLWPSLKEALYEPFQDQYIPQNESVIQTSGLEMTPSSWTNNLRQILVASTILAIPFIFNYLFTLSLYHWTHMRRKPGQTPPEYPAMPIIGSTISFLWDSASFVTKATTYAGKLTCVRISLLINGIYLVSEPKAIADMWKNPNLSSPIYVYTVGLRYIFGIHEKGIEAYMADDSGPYRKPHPYSNVEPHNRIDFLTHDALLRGLTSNSMLPTFERFQTILKRNLDAEDIGDEWIEQPDLFAFFRNTVGKAVLESLFGPSLLAINPNFIQDLWEFDEQVVNLAKRLPRFLVPSAYRVRERLLAQIQNWYNYARQHFRDNGAQDTQWDPYWGSIMNRERQSMLLSIPGQDDAAVASTDLGLIWTSITNVVPSTMLTAFHIFSDPDLLSRIRTSISDSISHNPTSGFDASMDKLLQKDLLQSVYAETLRLYVQSYITRCSAHECVDVGDWTLPRNEVSMVSSYVAHMNTSLWNEQDGRHPVGSFWSDRFILDPADPSSGPLNPCTPEARDIRAKLATKESHFSAKGLAGAWIPYGGGFSACPGRLLAKRIILYTCALLVSEFEVEVKDRGFEMDSSGFGLGTQKPKMKIRFRMRRRGRGEAS</sequence>
<dbReference type="EMBL" id="WNKQ01000014">
    <property type="protein sequence ID" value="KAF5847042.1"/>
    <property type="molecule type" value="Genomic_DNA"/>
</dbReference>
<accession>A0A8H5ZD57</accession>
<dbReference type="PANTHER" id="PTHR24304">
    <property type="entry name" value="CYTOCHROME P450 FAMILY 7"/>
    <property type="match status" value="1"/>
</dbReference>
<protein>
    <recommendedName>
        <fullName evidence="8">Cytochrome P450</fullName>
    </recommendedName>
</protein>
<evidence type="ECO:0000256" key="3">
    <source>
        <dbReference type="ARBA" id="ARBA00022723"/>
    </source>
</evidence>
<keyword evidence="3" id="KW-0479">Metal-binding</keyword>
<dbReference type="SUPFAM" id="SSF48264">
    <property type="entry name" value="Cytochrome P450"/>
    <property type="match status" value="1"/>
</dbReference>
<keyword evidence="4" id="KW-0408">Iron</keyword>
<evidence type="ECO:0000256" key="2">
    <source>
        <dbReference type="ARBA" id="ARBA00022617"/>
    </source>
</evidence>
<comment type="caution">
    <text evidence="6">The sequence shown here is derived from an EMBL/GenBank/DDBJ whole genome shotgun (WGS) entry which is preliminary data.</text>
</comment>
<evidence type="ECO:0000313" key="7">
    <source>
        <dbReference type="Proteomes" id="UP000624244"/>
    </source>
</evidence>
<feature type="transmembrane region" description="Helical" evidence="5">
    <location>
        <begin position="56"/>
        <end position="78"/>
    </location>
</feature>
<dbReference type="Gene3D" id="1.10.630.10">
    <property type="entry name" value="Cytochrome P450"/>
    <property type="match status" value="1"/>
</dbReference>
<dbReference type="GO" id="GO:0008395">
    <property type="term" value="F:steroid hydroxylase activity"/>
    <property type="evidence" value="ECO:0007669"/>
    <property type="project" value="TreeGrafter"/>
</dbReference>
<evidence type="ECO:0000313" key="6">
    <source>
        <dbReference type="EMBL" id="KAF5847042.1"/>
    </source>
</evidence>
<gene>
    <name evidence="6" type="ORF">GGP41_003315</name>
</gene>
<comment type="similarity">
    <text evidence="1">Belongs to the cytochrome P450 family.</text>
</comment>
<dbReference type="AlphaFoldDB" id="A0A8H5ZD57"/>
<dbReference type="GO" id="GO:0020037">
    <property type="term" value="F:heme binding"/>
    <property type="evidence" value="ECO:0007669"/>
    <property type="project" value="InterPro"/>
</dbReference>
<dbReference type="Proteomes" id="UP000624244">
    <property type="component" value="Unassembled WGS sequence"/>
</dbReference>
<keyword evidence="5" id="KW-0472">Membrane</keyword>
<evidence type="ECO:0000256" key="5">
    <source>
        <dbReference type="SAM" id="Phobius"/>
    </source>
</evidence>
<evidence type="ECO:0008006" key="8">
    <source>
        <dbReference type="Google" id="ProtNLM"/>
    </source>
</evidence>
<name>A0A8H5ZD57_COCSA</name>
<evidence type="ECO:0000256" key="4">
    <source>
        <dbReference type="ARBA" id="ARBA00023004"/>
    </source>
</evidence>
<dbReference type="PANTHER" id="PTHR24304:SF2">
    <property type="entry name" value="24-HYDROXYCHOLESTEROL 7-ALPHA-HYDROXYLASE"/>
    <property type="match status" value="1"/>
</dbReference>
<dbReference type="InterPro" id="IPR036396">
    <property type="entry name" value="Cyt_P450_sf"/>
</dbReference>
<proteinExistence type="inferred from homology"/>
<keyword evidence="5" id="KW-0812">Transmembrane</keyword>
<dbReference type="GO" id="GO:0005506">
    <property type="term" value="F:iron ion binding"/>
    <property type="evidence" value="ECO:0007669"/>
    <property type="project" value="InterPro"/>
</dbReference>
<keyword evidence="2" id="KW-0349">Heme</keyword>
<reference evidence="6" key="1">
    <citation type="submission" date="2019-11" db="EMBL/GenBank/DDBJ databases">
        <title>Bipolaris sorokiniana Genome sequencing.</title>
        <authorList>
            <person name="Wang H."/>
        </authorList>
    </citation>
    <scope>NUCLEOTIDE SEQUENCE</scope>
</reference>
<keyword evidence="5" id="KW-1133">Transmembrane helix</keyword>
<organism evidence="6 7">
    <name type="scientific">Cochliobolus sativus</name>
    <name type="common">Common root rot and spot blotch fungus</name>
    <name type="synonym">Bipolaris sorokiniana</name>
    <dbReference type="NCBI Taxonomy" id="45130"/>
    <lineage>
        <taxon>Eukaryota</taxon>
        <taxon>Fungi</taxon>
        <taxon>Dikarya</taxon>
        <taxon>Ascomycota</taxon>
        <taxon>Pezizomycotina</taxon>
        <taxon>Dothideomycetes</taxon>
        <taxon>Pleosporomycetidae</taxon>
        <taxon>Pleosporales</taxon>
        <taxon>Pleosporineae</taxon>
        <taxon>Pleosporaceae</taxon>
        <taxon>Bipolaris</taxon>
    </lineage>
</organism>
<evidence type="ECO:0000256" key="1">
    <source>
        <dbReference type="ARBA" id="ARBA00010617"/>
    </source>
</evidence>
<dbReference type="CDD" id="cd11040">
    <property type="entry name" value="CYP7_CYP8-like"/>
    <property type="match status" value="1"/>
</dbReference>
<dbReference type="GO" id="GO:0016705">
    <property type="term" value="F:oxidoreductase activity, acting on paired donors, with incorporation or reduction of molecular oxygen"/>
    <property type="evidence" value="ECO:0007669"/>
    <property type="project" value="InterPro"/>
</dbReference>